<name>A0A9N9EBE4_9GLOM</name>
<dbReference type="Proteomes" id="UP000789706">
    <property type="component" value="Unassembled WGS sequence"/>
</dbReference>
<protein>
    <submittedName>
        <fullName evidence="1">9460_t:CDS:1</fullName>
    </submittedName>
</protein>
<dbReference type="AlphaFoldDB" id="A0A9N9EBE4"/>
<evidence type="ECO:0000313" key="1">
    <source>
        <dbReference type="EMBL" id="CAG8667107.1"/>
    </source>
</evidence>
<accession>A0A9N9EBE4</accession>
<keyword evidence="2" id="KW-1185">Reference proteome</keyword>
<feature type="non-terminal residue" evidence="1">
    <location>
        <position position="1"/>
    </location>
</feature>
<gene>
    <name evidence="1" type="ORF">DEBURN_LOCUS11968</name>
</gene>
<evidence type="ECO:0000313" key="2">
    <source>
        <dbReference type="Proteomes" id="UP000789706"/>
    </source>
</evidence>
<feature type="non-terminal residue" evidence="1">
    <location>
        <position position="41"/>
    </location>
</feature>
<reference evidence="1" key="1">
    <citation type="submission" date="2021-06" db="EMBL/GenBank/DDBJ databases">
        <authorList>
            <person name="Kallberg Y."/>
            <person name="Tangrot J."/>
            <person name="Rosling A."/>
        </authorList>
    </citation>
    <scope>NUCLEOTIDE SEQUENCE</scope>
    <source>
        <strain evidence="1">AZ414A</strain>
    </source>
</reference>
<proteinExistence type="predicted"/>
<dbReference type="EMBL" id="CAJVPK010009499">
    <property type="protein sequence ID" value="CAG8667107.1"/>
    <property type="molecule type" value="Genomic_DNA"/>
</dbReference>
<organism evidence="1 2">
    <name type="scientific">Diversispora eburnea</name>
    <dbReference type="NCBI Taxonomy" id="1213867"/>
    <lineage>
        <taxon>Eukaryota</taxon>
        <taxon>Fungi</taxon>
        <taxon>Fungi incertae sedis</taxon>
        <taxon>Mucoromycota</taxon>
        <taxon>Glomeromycotina</taxon>
        <taxon>Glomeromycetes</taxon>
        <taxon>Diversisporales</taxon>
        <taxon>Diversisporaceae</taxon>
        <taxon>Diversispora</taxon>
    </lineage>
</organism>
<comment type="caution">
    <text evidence="1">The sequence shown here is derived from an EMBL/GenBank/DDBJ whole genome shotgun (WGS) entry which is preliminary data.</text>
</comment>
<sequence>RLVIFCSNSIEFDAKRLINSETNLFASTRFRSLSSSGSESE</sequence>